<evidence type="ECO:0000256" key="1">
    <source>
        <dbReference type="SAM" id="Phobius"/>
    </source>
</evidence>
<feature type="transmembrane region" description="Helical" evidence="1">
    <location>
        <begin position="7"/>
        <end position="24"/>
    </location>
</feature>
<evidence type="ECO:0000313" key="3">
    <source>
        <dbReference type="Proteomes" id="UP000770717"/>
    </source>
</evidence>
<comment type="caution">
    <text evidence="2">The sequence shown here is derived from an EMBL/GenBank/DDBJ whole genome shotgun (WGS) entry which is preliminary data.</text>
</comment>
<proteinExistence type="predicted"/>
<name>A0A8J6K2J4_ELECQ</name>
<gene>
    <name evidence="2" type="ORF">GDO78_002548</name>
</gene>
<dbReference type="EMBL" id="WNTK01000010">
    <property type="protein sequence ID" value="KAG9477202.1"/>
    <property type="molecule type" value="Genomic_DNA"/>
</dbReference>
<reference evidence="2" key="1">
    <citation type="thesis" date="2020" institute="ProQuest LLC" country="789 East Eisenhower Parkway, Ann Arbor, MI, USA">
        <title>Comparative Genomics and Chromosome Evolution.</title>
        <authorList>
            <person name="Mudd A.B."/>
        </authorList>
    </citation>
    <scope>NUCLEOTIDE SEQUENCE</scope>
    <source>
        <strain evidence="2">HN-11 Male</strain>
        <tissue evidence="2">Kidney and liver</tissue>
    </source>
</reference>
<organism evidence="2 3">
    <name type="scientific">Eleutherodactylus coqui</name>
    <name type="common">Puerto Rican coqui</name>
    <dbReference type="NCBI Taxonomy" id="57060"/>
    <lineage>
        <taxon>Eukaryota</taxon>
        <taxon>Metazoa</taxon>
        <taxon>Chordata</taxon>
        <taxon>Craniata</taxon>
        <taxon>Vertebrata</taxon>
        <taxon>Euteleostomi</taxon>
        <taxon>Amphibia</taxon>
        <taxon>Batrachia</taxon>
        <taxon>Anura</taxon>
        <taxon>Neobatrachia</taxon>
        <taxon>Hyloidea</taxon>
        <taxon>Eleutherodactylidae</taxon>
        <taxon>Eleutherodactylinae</taxon>
        <taxon>Eleutherodactylus</taxon>
        <taxon>Eleutherodactylus</taxon>
    </lineage>
</organism>
<dbReference type="Proteomes" id="UP000770717">
    <property type="component" value="Unassembled WGS sequence"/>
</dbReference>
<keyword evidence="1" id="KW-0812">Transmembrane</keyword>
<accession>A0A8J6K2J4</accession>
<sequence length="67" mass="7682">MVLPKKRFFQVITSIIFLLIKGWIPQLFLTRGVPWSPGLIYINTSRSSYLAGPTWRSGFIKSICSLH</sequence>
<keyword evidence="1" id="KW-0472">Membrane</keyword>
<dbReference type="AlphaFoldDB" id="A0A8J6K2J4"/>
<protein>
    <submittedName>
        <fullName evidence="2">Uncharacterized protein</fullName>
    </submittedName>
</protein>
<evidence type="ECO:0000313" key="2">
    <source>
        <dbReference type="EMBL" id="KAG9477202.1"/>
    </source>
</evidence>
<keyword evidence="3" id="KW-1185">Reference proteome</keyword>
<keyword evidence="1" id="KW-1133">Transmembrane helix</keyword>